<dbReference type="Pfam" id="PF13487">
    <property type="entry name" value="HD_5"/>
    <property type="match status" value="1"/>
</dbReference>
<evidence type="ECO:0000259" key="3">
    <source>
        <dbReference type="PROSITE" id="PS51831"/>
    </source>
</evidence>
<keyword evidence="6" id="KW-1185">Reference proteome</keyword>
<dbReference type="InterPro" id="IPR052020">
    <property type="entry name" value="Cyclic_di-GMP/3'3'-cGAMP_PDE"/>
</dbReference>
<dbReference type="InterPro" id="IPR037522">
    <property type="entry name" value="HD_GYP_dom"/>
</dbReference>
<comment type="caution">
    <text evidence="5">The sequence shown here is derived from an EMBL/GenBank/DDBJ whole genome shotgun (WGS) entry which is preliminary data.</text>
</comment>
<dbReference type="Proteomes" id="UP001166251">
    <property type="component" value="Unassembled WGS sequence"/>
</dbReference>
<dbReference type="PROSITE" id="PS51832">
    <property type="entry name" value="HD_GYP"/>
    <property type="match status" value="1"/>
</dbReference>
<dbReference type="CDD" id="cd00077">
    <property type="entry name" value="HDc"/>
    <property type="match status" value="1"/>
</dbReference>
<feature type="chain" id="PRO_5046032937" evidence="2">
    <location>
        <begin position="25"/>
        <end position="580"/>
    </location>
</feature>
<dbReference type="EMBL" id="JAHZSS010000001">
    <property type="protein sequence ID" value="MBW8189755.1"/>
    <property type="molecule type" value="Genomic_DNA"/>
</dbReference>
<dbReference type="SUPFAM" id="SSF109604">
    <property type="entry name" value="HD-domain/PDEase-like"/>
    <property type="match status" value="1"/>
</dbReference>
<keyword evidence="1" id="KW-0472">Membrane</keyword>
<keyword evidence="2" id="KW-0732">Signal</keyword>
<name>A0ABS7EBY8_9GAMM</name>
<organism evidence="5 6">
    <name type="scientific">Neiella holothuriorum</name>
    <dbReference type="NCBI Taxonomy" id="2870530"/>
    <lineage>
        <taxon>Bacteria</taxon>
        <taxon>Pseudomonadati</taxon>
        <taxon>Pseudomonadota</taxon>
        <taxon>Gammaproteobacteria</taxon>
        <taxon>Alteromonadales</taxon>
        <taxon>Echinimonadaceae</taxon>
        <taxon>Neiella</taxon>
    </lineage>
</organism>
<dbReference type="InterPro" id="IPR003607">
    <property type="entry name" value="HD/PDEase_dom"/>
</dbReference>
<dbReference type="Gene3D" id="1.10.3210.10">
    <property type="entry name" value="Hypothetical protein af1432"/>
    <property type="match status" value="1"/>
</dbReference>
<evidence type="ECO:0000256" key="1">
    <source>
        <dbReference type="SAM" id="Phobius"/>
    </source>
</evidence>
<feature type="transmembrane region" description="Helical" evidence="1">
    <location>
        <begin position="342"/>
        <end position="362"/>
    </location>
</feature>
<dbReference type="PANTHER" id="PTHR45228">
    <property type="entry name" value="CYCLIC DI-GMP PHOSPHODIESTERASE TM_0186-RELATED"/>
    <property type="match status" value="1"/>
</dbReference>
<dbReference type="RefSeq" id="WP_220102419.1">
    <property type="nucleotide sequence ID" value="NZ_JAHZSS010000001.1"/>
</dbReference>
<keyword evidence="1" id="KW-1133">Transmembrane helix</keyword>
<gene>
    <name evidence="5" type="ORF">K0504_01795</name>
</gene>
<evidence type="ECO:0000313" key="6">
    <source>
        <dbReference type="Proteomes" id="UP001166251"/>
    </source>
</evidence>
<feature type="signal peptide" evidence="2">
    <location>
        <begin position="1"/>
        <end position="24"/>
    </location>
</feature>
<evidence type="ECO:0000259" key="4">
    <source>
        <dbReference type="PROSITE" id="PS51832"/>
    </source>
</evidence>
<feature type="domain" description="HD" evidence="3">
    <location>
        <begin position="406"/>
        <end position="530"/>
    </location>
</feature>
<evidence type="ECO:0000256" key="2">
    <source>
        <dbReference type="SAM" id="SignalP"/>
    </source>
</evidence>
<dbReference type="PANTHER" id="PTHR45228:SF1">
    <property type="entry name" value="CYCLIC DI-GMP PHOSPHODIESTERASE TM_0186"/>
    <property type="match status" value="1"/>
</dbReference>
<feature type="domain" description="HD-GYP" evidence="4">
    <location>
        <begin position="384"/>
        <end position="580"/>
    </location>
</feature>
<proteinExistence type="predicted"/>
<dbReference type="SMART" id="SM00471">
    <property type="entry name" value="HDc"/>
    <property type="match status" value="1"/>
</dbReference>
<keyword evidence="1" id="KW-0812">Transmembrane</keyword>
<sequence>MRSCKFCFVAVLWCWFWWAPSSQANQDEQFEILVLHSYSTDFEWTQDIHHGIHDVLDTQSPSSHIRVEFMDTKNIYHADYLAYLAELYRYKYRDKPPDGVILSDNNAMAFFNRYGRDLFPNAKVVAGGINRAMPPPLHSPVNSVIAEVLEHERTFQHALALRPNASNIYVITDHSTTGLALQEELKDIAQNMAGSATFHYLHGLPMAELMAKVAEFDRRDIVYIGPYFRANNGETYQQSQVTKAVAATSPAALFASWNFQMVTGVMGGQLVSGANIGRQSAMSLLRLLRSEHVASFQANLALSEAVFDYDTLRRFGLSLHRLPPDAIVINQPQTFWQQHKQVIVPALVVITILSLLLLLVWMNLKKQRALNHTNQQMMALDREVIETQQELVATLGEVIEVRSHETRNHVIRVAKISRYLAGKLGYDEPTLDLLEAASPMHDVGKIGIPEEILHKPGKLTPAEYHLMQQHAQIGYQILSNSERPLLVMASKIAHQHHERWDGTGYPQQRSGDDIDPFARITALADIYDAVSSERCYKPAWSEQEVLGYIKENRGAIFEPKLVDVFLSNFDEIRALRNQYL</sequence>
<reference evidence="5" key="1">
    <citation type="submission" date="2021-07" db="EMBL/GenBank/DDBJ databases">
        <title>Neiella marina sp. nov., isolated from the intestinal content of sea cucumber Apostichopus japonicus.</title>
        <authorList>
            <person name="Bai X."/>
        </authorList>
    </citation>
    <scope>NUCLEOTIDE SEQUENCE</scope>
    <source>
        <strain evidence="5">126</strain>
    </source>
</reference>
<evidence type="ECO:0000313" key="5">
    <source>
        <dbReference type="EMBL" id="MBW8189755.1"/>
    </source>
</evidence>
<protein>
    <submittedName>
        <fullName evidence="5">HD domain-containing protein</fullName>
    </submittedName>
</protein>
<dbReference type="PROSITE" id="PS51831">
    <property type="entry name" value="HD"/>
    <property type="match status" value="1"/>
</dbReference>
<dbReference type="InterPro" id="IPR006674">
    <property type="entry name" value="HD_domain"/>
</dbReference>
<accession>A0ABS7EBY8</accession>